<feature type="binding site" evidence="1">
    <location>
        <position position="83"/>
    </location>
    <ligand>
        <name>Mn(2+)</name>
        <dbReference type="ChEBI" id="CHEBI:29035"/>
        <label>2</label>
    </ligand>
</feature>
<keyword evidence="1" id="KW-0464">Manganese</keyword>
<dbReference type="Pfam" id="PF07687">
    <property type="entry name" value="M20_dimer"/>
    <property type="match status" value="1"/>
</dbReference>
<feature type="domain" description="Peptidase M20 dimerisation" evidence="2">
    <location>
        <begin position="164"/>
        <end position="258"/>
    </location>
</feature>
<dbReference type="GO" id="GO:0016787">
    <property type="term" value="F:hydrolase activity"/>
    <property type="evidence" value="ECO:0007669"/>
    <property type="project" value="InterPro"/>
</dbReference>
<evidence type="ECO:0000259" key="2">
    <source>
        <dbReference type="Pfam" id="PF07687"/>
    </source>
</evidence>
<dbReference type="Proteomes" id="UP000035159">
    <property type="component" value="Chromosome"/>
</dbReference>
<dbReference type="SUPFAM" id="SSF53187">
    <property type="entry name" value="Zn-dependent exopeptidases"/>
    <property type="match status" value="1"/>
</dbReference>
<dbReference type="NCBIfam" id="TIGR01891">
    <property type="entry name" value="amidohydrolases"/>
    <property type="match status" value="1"/>
</dbReference>
<dbReference type="PIRSF" id="PIRSF005962">
    <property type="entry name" value="Pept_M20D_amidohydro"/>
    <property type="match status" value="1"/>
</dbReference>
<dbReference type="SUPFAM" id="SSF55031">
    <property type="entry name" value="Bacterial exopeptidase dimerisation domain"/>
    <property type="match status" value="1"/>
</dbReference>
<dbReference type="InterPro" id="IPR011650">
    <property type="entry name" value="Peptidase_M20_dimer"/>
</dbReference>
<feature type="binding site" evidence="1">
    <location>
        <position position="81"/>
    </location>
    <ligand>
        <name>Mn(2+)</name>
        <dbReference type="ChEBI" id="CHEBI:29035"/>
        <label>2</label>
    </ligand>
</feature>
<gene>
    <name evidence="3" type="ORF">IX53_05320</name>
</gene>
<dbReference type="STRING" id="1330330.IX53_05320"/>
<keyword evidence="4" id="KW-1185">Reference proteome</keyword>
<proteinExistence type="predicted"/>
<feature type="binding site" evidence="1">
    <location>
        <position position="141"/>
    </location>
    <ligand>
        <name>Mn(2+)</name>
        <dbReference type="ChEBI" id="CHEBI:29035"/>
        <label>2</label>
    </ligand>
</feature>
<reference evidence="3 4" key="1">
    <citation type="submission" date="2015-04" db="EMBL/GenBank/DDBJ databases">
        <title>Complete Genome Sequence of Kosmotoga pacifica SLHLJ1.</title>
        <authorList>
            <person name="Jiang L.J."/>
            <person name="Shao Z.Z."/>
            <person name="Jebbar M."/>
        </authorList>
    </citation>
    <scope>NUCLEOTIDE SEQUENCE [LARGE SCALE GENOMIC DNA]</scope>
    <source>
        <strain evidence="3 4">SLHLJ1</strain>
    </source>
</reference>
<dbReference type="Gene3D" id="3.40.630.10">
    <property type="entry name" value="Zn peptidases"/>
    <property type="match status" value="1"/>
</dbReference>
<dbReference type="Pfam" id="PF01546">
    <property type="entry name" value="Peptidase_M20"/>
    <property type="match status" value="1"/>
</dbReference>
<dbReference type="GO" id="GO:0046872">
    <property type="term" value="F:metal ion binding"/>
    <property type="evidence" value="ECO:0007669"/>
    <property type="project" value="UniProtKB-KW"/>
</dbReference>
<dbReference type="PATRIC" id="fig|1330330.3.peg.1067"/>
<keyword evidence="1" id="KW-0479">Metal-binding</keyword>
<feature type="binding site" evidence="1">
    <location>
        <position position="115"/>
    </location>
    <ligand>
        <name>Mn(2+)</name>
        <dbReference type="ChEBI" id="CHEBI:29035"/>
        <label>2</label>
    </ligand>
</feature>
<dbReference type="KEGG" id="kpf:IX53_05320"/>
<dbReference type="InterPro" id="IPR002933">
    <property type="entry name" value="Peptidase_M20"/>
</dbReference>
<evidence type="ECO:0000313" key="3">
    <source>
        <dbReference type="EMBL" id="AKI98276.1"/>
    </source>
</evidence>
<dbReference type="EMBL" id="CP011232">
    <property type="protein sequence ID" value="AKI98276.1"/>
    <property type="molecule type" value="Genomic_DNA"/>
</dbReference>
<dbReference type="InterPro" id="IPR017439">
    <property type="entry name" value="Amidohydrolase"/>
</dbReference>
<dbReference type="CDD" id="cd03886">
    <property type="entry name" value="M20_Acy1"/>
    <property type="match status" value="1"/>
</dbReference>
<evidence type="ECO:0000313" key="4">
    <source>
        <dbReference type="Proteomes" id="UP000035159"/>
    </source>
</evidence>
<dbReference type="InterPro" id="IPR036264">
    <property type="entry name" value="Bact_exopeptidase_dim_dom"/>
</dbReference>
<dbReference type="Gene3D" id="3.30.70.360">
    <property type="match status" value="1"/>
</dbReference>
<dbReference type="PANTHER" id="PTHR11014:SF63">
    <property type="entry name" value="METALLOPEPTIDASE, PUTATIVE (AFU_ORTHOLOGUE AFUA_6G09600)-RELATED"/>
    <property type="match status" value="1"/>
</dbReference>
<name>A0A0G2ZE05_9BACT</name>
<dbReference type="AlphaFoldDB" id="A0A0G2ZE05"/>
<comment type="cofactor">
    <cofactor evidence="1">
        <name>Mn(2+)</name>
        <dbReference type="ChEBI" id="CHEBI:29035"/>
    </cofactor>
    <text evidence="1">The Mn(2+) ion enhances activity.</text>
</comment>
<feature type="binding site" evidence="1">
    <location>
        <position position="336"/>
    </location>
    <ligand>
        <name>Mn(2+)</name>
        <dbReference type="ChEBI" id="CHEBI:29035"/>
        <label>2</label>
    </ligand>
</feature>
<accession>A0A0G2ZE05</accession>
<sequence>MYPESGHEEFKTKEILLDFIKGLNCDRLKIYEVLKTGLLVEYTAKTTRSHVLFRADMDALPITEETSAEFASRYPGWMHACGHDVHMAVLFGLMQKVCETLPDRNVLFLFQPAEEGPGGARPILESGALDRYEIKAAFALHVNAEYNLGTVASREGVIFASPTEFEVRFKGKSSHGSTPHRGKDTILPAAQFIQALYSSLPMILSRENPHVLTVGKISGGHRKNIIADFTTLEGTYRVMEMADKDKIDRLMSRLVKEIAGFWGIEGELNFMAHYPTTVNSGELLGKLKKAAETSGLQFLKCDPKLTGEDFGFFSHRYPSLLYWLGCGTDTMRYDLHTPEFLPPDDVIEKGITCMYNLLMSDEG</sequence>
<dbReference type="PANTHER" id="PTHR11014">
    <property type="entry name" value="PEPTIDASE M20 FAMILY MEMBER"/>
    <property type="match status" value="1"/>
</dbReference>
<evidence type="ECO:0000256" key="1">
    <source>
        <dbReference type="PIRSR" id="PIRSR005962-1"/>
    </source>
</evidence>
<organism evidence="3 4">
    <name type="scientific">Kosmotoga pacifica</name>
    <dbReference type="NCBI Taxonomy" id="1330330"/>
    <lineage>
        <taxon>Bacteria</taxon>
        <taxon>Thermotogati</taxon>
        <taxon>Thermotogota</taxon>
        <taxon>Thermotogae</taxon>
        <taxon>Kosmotogales</taxon>
        <taxon>Kosmotogaceae</taxon>
        <taxon>Kosmotoga</taxon>
    </lineage>
</organism>
<protein>
    <recommendedName>
        <fullName evidence="2">Peptidase M20 dimerisation domain-containing protein</fullName>
    </recommendedName>
</protein>